<evidence type="ECO:0000313" key="1">
    <source>
        <dbReference type="EMBL" id="GIY31564.1"/>
    </source>
</evidence>
<proteinExistence type="predicted"/>
<gene>
    <name evidence="1" type="ORF">CEXT_83061</name>
</gene>
<sequence length="135" mass="15395">MLINGAVGKGLYGMVPLSGVMPLRVSDCDRIMVYCRRESDESLASQITRTELPVTDSHEGDHLQGKSEWSMTCMGITYGHLWESTEKEDLMRNLDFTMEATDRWLGQKSTEFPINPNFPTPDIRFLPSFRTGNRF</sequence>
<dbReference type="Proteomes" id="UP001054945">
    <property type="component" value="Unassembled WGS sequence"/>
</dbReference>
<dbReference type="EMBL" id="BPLR01009393">
    <property type="protein sequence ID" value="GIY31564.1"/>
    <property type="molecule type" value="Genomic_DNA"/>
</dbReference>
<name>A0AAV4SC41_CAEEX</name>
<dbReference type="AlphaFoldDB" id="A0AAV4SC41"/>
<protein>
    <submittedName>
        <fullName evidence="1">Uncharacterized protein</fullName>
    </submittedName>
</protein>
<reference evidence="1 2" key="1">
    <citation type="submission" date="2021-06" db="EMBL/GenBank/DDBJ databases">
        <title>Caerostris extrusa draft genome.</title>
        <authorList>
            <person name="Kono N."/>
            <person name="Arakawa K."/>
        </authorList>
    </citation>
    <scope>NUCLEOTIDE SEQUENCE [LARGE SCALE GENOMIC DNA]</scope>
</reference>
<organism evidence="1 2">
    <name type="scientific">Caerostris extrusa</name>
    <name type="common">Bark spider</name>
    <name type="synonym">Caerostris bankana</name>
    <dbReference type="NCBI Taxonomy" id="172846"/>
    <lineage>
        <taxon>Eukaryota</taxon>
        <taxon>Metazoa</taxon>
        <taxon>Ecdysozoa</taxon>
        <taxon>Arthropoda</taxon>
        <taxon>Chelicerata</taxon>
        <taxon>Arachnida</taxon>
        <taxon>Araneae</taxon>
        <taxon>Araneomorphae</taxon>
        <taxon>Entelegynae</taxon>
        <taxon>Araneoidea</taxon>
        <taxon>Araneidae</taxon>
        <taxon>Caerostris</taxon>
    </lineage>
</organism>
<accession>A0AAV4SC41</accession>
<comment type="caution">
    <text evidence="1">The sequence shown here is derived from an EMBL/GenBank/DDBJ whole genome shotgun (WGS) entry which is preliminary data.</text>
</comment>
<evidence type="ECO:0000313" key="2">
    <source>
        <dbReference type="Proteomes" id="UP001054945"/>
    </source>
</evidence>
<keyword evidence="2" id="KW-1185">Reference proteome</keyword>